<accession>A0A8S9FN06</accession>
<name>A0A8S9FN06_BRACR</name>
<dbReference type="InterPro" id="IPR002885">
    <property type="entry name" value="PPR_rpt"/>
</dbReference>
<evidence type="ECO:0000256" key="3">
    <source>
        <dbReference type="PROSITE-ProRule" id="PRU00708"/>
    </source>
</evidence>
<dbReference type="NCBIfam" id="TIGR00756">
    <property type="entry name" value="PPR"/>
    <property type="match status" value="4"/>
</dbReference>
<dbReference type="PROSITE" id="PS51375">
    <property type="entry name" value="PPR"/>
    <property type="match status" value="4"/>
</dbReference>
<evidence type="ECO:0000256" key="1">
    <source>
        <dbReference type="ARBA" id="ARBA00007626"/>
    </source>
</evidence>
<reference evidence="4" key="1">
    <citation type="submission" date="2019-12" db="EMBL/GenBank/DDBJ databases">
        <title>Genome sequencing and annotation of Brassica cretica.</title>
        <authorList>
            <person name="Studholme D.J."/>
            <person name="Sarris P.F."/>
        </authorList>
    </citation>
    <scope>NUCLEOTIDE SEQUENCE</scope>
    <source>
        <strain evidence="4">PFS-102/07</strain>
        <tissue evidence="4">Leaf</tissue>
    </source>
</reference>
<evidence type="ECO:0000313" key="4">
    <source>
        <dbReference type="EMBL" id="KAF2534454.1"/>
    </source>
</evidence>
<keyword evidence="2" id="KW-0677">Repeat</keyword>
<dbReference type="AlphaFoldDB" id="A0A8S9FN06"/>
<dbReference type="Gene3D" id="1.25.40.10">
    <property type="entry name" value="Tetratricopeptide repeat domain"/>
    <property type="match status" value="2"/>
</dbReference>
<feature type="repeat" description="PPR" evidence="3">
    <location>
        <begin position="142"/>
        <end position="176"/>
    </location>
</feature>
<evidence type="ECO:0000256" key="2">
    <source>
        <dbReference type="ARBA" id="ARBA00022737"/>
    </source>
</evidence>
<feature type="repeat" description="PPR" evidence="3">
    <location>
        <begin position="207"/>
        <end position="241"/>
    </location>
</feature>
<sequence>MGDVWLSPVSITCTSNQLDYGCYPVKKSCCHWSLCHSLDLALTMKLKRRRLAYGNVKMESFSSGTKRICFSKYTWNALLTGLYKANRYDDVLQLFDMVRSERLCCVNEYLYNTALVSCQKLGSWEKAVKLLYEMEGSGVTVSTSSYNLVISACEKSRQSKVALRVYEHMVIRGCEPDTFTYLSLIRSCVWGSLWGEVKDILKKVEPDVSLYNAAIHGMCLRREFKLAKELYVEMREMGLEPDGKTRAMMLQNLKRH</sequence>
<feature type="repeat" description="PPR" evidence="3">
    <location>
        <begin position="107"/>
        <end position="141"/>
    </location>
</feature>
<dbReference type="Pfam" id="PF13041">
    <property type="entry name" value="PPR_2"/>
    <property type="match status" value="2"/>
</dbReference>
<feature type="repeat" description="PPR" evidence="3">
    <location>
        <begin position="71"/>
        <end position="105"/>
    </location>
</feature>
<dbReference type="InterPro" id="IPR011990">
    <property type="entry name" value="TPR-like_helical_dom_sf"/>
</dbReference>
<proteinExistence type="inferred from homology"/>
<dbReference type="Pfam" id="PF01535">
    <property type="entry name" value="PPR"/>
    <property type="match status" value="2"/>
</dbReference>
<organism evidence="4">
    <name type="scientific">Brassica cretica</name>
    <name type="common">Mustard</name>
    <dbReference type="NCBI Taxonomy" id="69181"/>
    <lineage>
        <taxon>Eukaryota</taxon>
        <taxon>Viridiplantae</taxon>
        <taxon>Streptophyta</taxon>
        <taxon>Embryophyta</taxon>
        <taxon>Tracheophyta</taxon>
        <taxon>Spermatophyta</taxon>
        <taxon>Magnoliopsida</taxon>
        <taxon>eudicotyledons</taxon>
        <taxon>Gunneridae</taxon>
        <taxon>Pentapetalae</taxon>
        <taxon>rosids</taxon>
        <taxon>malvids</taxon>
        <taxon>Brassicales</taxon>
        <taxon>Brassicaceae</taxon>
        <taxon>Brassiceae</taxon>
        <taxon>Brassica</taxon>
    </lineage>
</organism>
<comment type="similarity">
    <text evidence="1">Belongs to the PPR family. P subfamily.</text>
</comment>
<gene>
    <name evidence="4" type="ORF">F2Q70_00032043</name>
</gene>
<dbReference type="EMBL" id="QGKY02002305">
    <property type="protein sequence ID" value="KAF2534454.1"/>
    <property type="molecule type" value="Genomic_DNA"/>
</dbReference>
<comment type="caution">
    <text evidence="4">The sequence shown here is derived from an EMBL/GenBank/DDBJ whole genome shotgun (WGS) entry which is preliminary data.</text>
</comment>
<evidence type="ECO:0008006" key="5">
    <source>
        <dbReference type="Google" id="ProtNLM"/>
    </source>
</evidence>
<protein>
    <recommendedName>
        <fullName evidence="5">Pentacotripeptide-repeat region of PRORP domain-containing protein</fullName>
    </recommendedName>
</protein>
<dbReference type="PANTHER" id="PTHR47941">
    <property type="entry name" value="PENTATRICOPEPTIDE REPEAT-CONTAINING PROTEIN 3, MITOCHONDRIAL"/>
    <property type="match status" value="1"/>
</dbReference>